<evidence type="ECO:0000256" key="4">
    <source>
        <dbReference type="ARBA" id="ARBA00023125"/>
    </source>
</evidence>
<dbReference type="GO" id="GO:0006352">
    <property type="term" value="P:DNA-templated transcription initiation"/>
    <property type="evidence" value="ECO:0007669"/>
    <property type="project" value="InterPro"/>
</dbReference>
<dbReference type="InterPro" id="IPR013249">
    <property type="entry name" value="RNA_pol_sigma70_r4_t2"/>
</dbReference>
<evidence type="ECO:0000259" key="7">
    <source>
        <dbReference type="Pfam" id="PF04542"/>
    </source>
</evidence>
<protein>
    <recommendedName>
        <fullName evidence="6">RNA polymerase sigma factor</fullName>
    </recommendedName>
</protein>
<dbReference type="Gene3D" id="1.10.10.10">
    <property type="entry name" value="Winged helix-like DNA-binding domain superfamily/Winged helix DNA-binding domain"/>
    <property type="match status" value="1"/>
</dbReference>
<evidence type="ECO:0000256" key="2">
    <source>
        <dbReference type="ARBA" id="ARBA00023015"/>
    </source>
</evidence>
<dbReference type="InterPro" id="IPR000838">
    <property type="entry name" value="RNA_pol_sigma70_ECF_CS"/>
</dbReference>
<gene>
    <name evidence="9" type="ORF">EX87_03240</name>
</gene>
<dbReference type="PANTHER" id="PTHR43133:SF60">
    <property type="entry name" value="RNA POLYMERASE SIGMA FACTOR SIGV"/>
    <property type="match status" value="1"/>
</dbReference>
<keyword evidence="3 6" id="KW-0731">Sigma factor</keyword>
<dbReference type="PROSITE" id="PS01063">
    <property type="entry name" value="SIGMA70_ECF"/>
    <property type="match status" value="1"/>
</dbReference>
<keyword evidence="2 6" id="KW-0805">Transcription regulation</keyword>
<accession>A0A0F6XYX5</accession>
<dbReference type="InterPro" id="IPR013324">
    <property type="entry name" value="RNA_pol_sigma_r3/r4-like"/>
</dbReference>
<dbReference type="PANTHER" id="PTHR43133">
    <property type="entry name" value="RNA POLYMERASE ECF-TYPE SIGMA FACTO"/>
    <property type="match status" value="1"/>
</dbReference>
<comment type="similarity">
    <text evidence="1 6">Belongs to the sigma-70 factor family. ECF subfamily.</text>
</comment>
<sequence length="177" mass="21013">MFEQEEQGSHEIREIYRLYAKEVYQYLYYFTGNRNDAEDLTQEVFLRVIKSLSRFEQRSSMKTWILHIARYVAIDEYRKNRLQTVFGGTLLKLLPSSVGLPEKELQDKEQRTHFEQAMLSLKPKYRNVIILRGIREYSVKETADILGCSEAKVKVDFHRAMKMLRESASNLYERGMV</sequence>
<dbReference type="InterPro" id="IPR013325">
    <property type="entry name" value="RNA_pol_sigma_r2"/>
</dbReference>
<evidence type="ECO:0000256" key="5">
    <source>
        <dbReference type="ARBA" id="ARBA00023163"/>
    </source>
</evidence>
<dbReference type="Gene3D" id="1.10.1740.10">
    <property type="match status" value="1"/>
</dbReference>
<dbReference type="InterPro" id="IPR014284">
    <property type="entry name" value="RNA_pol_sigma-70_dom"/>
</dbReference>
<dbReference type="SUPFAM" id="SSF88946">
    <property type="entry name" value="Sigma2 domain of RNA polymerase sigma factors"/>
    <property type="match status" value="1"/>
</dbReference>
<dbReference type="GO" id="GO:0016987">
    <property type="term" value="F:sigma factor activity"/>
    <property type="evidence" value="ECO:0007669"/>
    <property type="project" value="UniProtKB-KW"/>
</dbReference>
<dbReference type="GO" id="GO:0003677">
    <property type="term" value="F:DNA binding"/>
    <property type="evidence" value="ECO:0007669"/>
    <property type="project" value="UniProtKB-KW"/>
</dbReference>
<dbReference type="Pfam" id="PF08281">
    <property type="entry name" value="Sigma70_r4_2"/>
    <property type="match status" value="1"/>
</dbReference>
<dbReference type="InterPro" id="IPR007627">
    <property type="entry name" value="RNA_pol_sigma70_r2"/>
</dbReference>
<keyword evidence="4 6" id="KW-0238">DNA-binding</keyword>
<dbReference type="CDD" id="cd06171">
    <property type="entry name" value="Sigma70_r4"/>
    <property type="match status" value="1"/>
</dbReference>
<name>A0A0F6XYX5_BRELA</name>
<dbReference type="InterPro" id="IPR036388">
    <property type="entry name" value="WH-like_DNA-bd_sf"/>
</dbReference>
<dbReference type="RefSeq" id="WP_031411443.1">
    <property type="nucleotide sequence ID" value="NZ_CP011074.1"/>
</dbReference>
<dbReference type="AlphaFoldDB" id="A0A0F6XYX5"/>
<dbReference type="GO" id="GO:0006950">
    <property type="term" value="P:response to stress"/>
    <property type="evidence" value="ECO:0007669"/>
    <property type="project" value="UniProtKB-ARBA"/>
</dbReference>
<evidence type="ECO:0000313" key="9">
    <source>
        <dbReference type="EMBL" id="AKF92786.1"/>
    </source>
</evidence>
<dbReference type="Pfam" id="PF04542">
    <property type="entry name" value="Sigma70_r2"/>
    <property type="match status" value="1"/>
</dbReference>
<proteinExistence type="inferred from homology"/>
<feature type="domain" description="RNA polymerase sigma factor 70 region 4 type 2" evidence="8">
    <location>
        <begin position="115"/>
        <end position="164"/>
    </location>
</feature>
<evidence type="ECO:0000256" key="3">
    <source>
        <dbReference type="ARBA" id="ARBA00023082"/>
    </source>
</evidence>
<dbReference type="SUPFAM" id="SSF88659">
    <property type="entry name" value="Sigma3 and sigma4 domains of RNA polymerase sigma factors"/>
    <property type="match status" value="1"/>
</dbReference>
<evidence type="ECO:0000256" key="1">
    <source>
        <dbReference type="ARBA" id="ARBA00010641"/>
    </source>
</evidence>
<reference evidence="9" key="1">
    <citation type="submission" date="2015-03" db="EMBL/GenBank/DDBJ databases">
        <title>MIGS Cultured Bacterial/Archaeal sample from Brevibacillus laterosporus.</title>
        <authorList>
            <person name="Zeng D."/>
            <person name="Zhu L."/>
            <person name="Dong G."/>
            <person name="Ye W."/>
            <person name="Ren D."/>
            <person name="Wu L."/>
            <person name="Xu J."/>
            <person name="Li G."/>
            <person name="Guo L."/>
        </authorList>
    </citation>
    <scope>NUCLEOTIDE SEQUENCE</scope>
    <source>
        <strain evidence="9">B9</strain>
    </source>
</reference>
<keyword evidence="5 6" id="KW-0804">Transcription</keyword>
<evidence type="ECO:0000259" key="8">
    <source>
        <dbReference type="Pfam" id="PF08281"/>
    </source>
</evidence>
<organism evidence="9">
    <name type="scientific">Brevibacillus laterosporus</name>
    <name type="common">Bacillus laterosporus</name>
    <dbReference type="NCBI Taxonomy" id="1465"/>
    <lineage>
        <taxon>Bacteria</taxon>
        <taxon>Bacillati</taxon>
        <taxon>Bacillota</taxon>
        <taxon>Bacilli</taxon>
        <taxon>Bacillales</taxon>
        <taxon>Paenibacillaceae</taxon>
        <taxon>Brevibacillus</taxon>
    </lineage>
</organism>
<evidence type="ECO:0000256" key="6">
    <source>
        <dbReference type="RuleBase" id="RU000716"/>
    </source>
</evidence>
<dbReference type="NCBIfam" id="TIGR02937">
    <property type="entry name" value="sigma70-ECF"/>
    <property type="match status" value="1"/>
</dbReference>
<feature type="domain" description="RNA polymerase sigma-70 region 2" evidence="7">
    <location>
        <begin position="15"/>
        <end position="81"/>
    </location>
</feature>
<dbReference type="EMBL" id="CP011074">
    <property type="protein sequence ID" value="AKF92786.1"/>
    <property type="molecule type" value="Genomic_DNA"/>
</dbReference>
<dbReference type="InterPro" id="IPR039425">
    <property type="entry name" value="RNA_pol_sigma-70-like"/>
</dbReference>